<dbReference type="HAMAP" id="MF_00176">
    <property type="entry name" value="Ser_tRNA_synth_type1"/>
    <property type="match status" value="1"/>
</dbReference>
<dbReference type="AlphaFoldDB" id="A0A538TX09"/>
<keyword evidence="5 12" id="KW-0436">Ligase</keyword>
<evidence type="ECO:0000256" key="2">
    <source>
        <dbReference type="ARBA" id="ARBA00005045"/>
    </source>
</evidence>
<dbReference type="InterPro" id="IPR015866">
    <property type="entry name" value="Ser-tRNA-synth_1_N"/>
</dbReference>
<dbReference type="EMBL" id="VBOY01000014">
    <property type="protein sequence ID" value="TMQ68165.1"/>
    <property type="molecule type" value="Genomic_DNA"/>
</dbReference>
<feature type="binding site" evidence="12 14">
    <location>
        <begin position="261"/>
        <end position="263"/>
    </location>
    <ligand>
        <name>ATP</name>
        <dbReference type="ChEBI" id="CHEBI:30616"/>
    </ligand>
</feature>
<dbReference type="PRINTS" id="PR00981">
    <property type="entry name" value="TRNASYNTHSER"/>
</dbReference>
<comment type="similarity">
    <text evidence="3 12">Belongs to the class-II aminoacyl-tRNA synthetase family. Type-1 seryl-tRNA synthetase subfamily.</text>
</comment>
<evidence type="ECO:0000256" key="7">
    <source>
        <dbReference type="ARBA" id="ARBA00022840"/>
    </source>
</evidence>
<dbReference type="GO" id="GO:0004828">
    <property type="term" value="F:serine-tRNA ligase activity"/>
    <property type="evidence" value="ECO:0007669"/>
    <property type="project" value="UniProtKB-UniRule"/>
</dbReference>
<dbReference type="InterPro" id="IPR010978">
    <property type="entry name" value="tRNA-bd_arm"/>
</dbReference>
<dbReference type="InterPro" id="IPR042103">
    <property type="entry name" value="SerRS_1_N_sf"/>
</dbReference>
<dbReference type="NCBIfam" id="TIGR00414">
    <property type="entry name" value="serS"/>
    <property type="match status" value="1"/>
</dbReference>
<dbReference type="PANTHER" id="PTHR43697:SF1">
    <property type="entry name" value="SERINE--TRNA LIGASE"/>
    <property type="match status" value="1"/>
</dbReference>
<feature type="binding site" evidence="12">
    <location>
        <position position="277"/>
    </location>
    <ligand>
        <name>ATP</name>
        <dbReference type="ChEBI" id="CHEBI:30616"/>
    </ligand>
</feature>
<evidence type="ECO:0000256" key="12">
    <source>
        <dbReference type="HAMAP-Rule" id="MF_00176"/>
    </source>
</evidence>
<comment type="caution">
    <text evidence="17">The sequence shown here is derived from an EMBL/GenBank/DDBJ whole genome shotgun (WGS) entry which is preliminary data.</text>
</comment>
<dbReference type="Pfam" id="PF02403">
    <property type="entry name" value="Seryl_tRNA_N"/>
    <property type="match status" value="1"/>
</dbReference>
<comment type="function">
    <text evidence="12">Catalyzes the attachment of serine to tRNA(Ser). Is also able to aminoacylate tRNA(Sec) with serine, to form the misacylated tRNA L-seryl-tRNA(Sec), which will be further converted into selenocysteinyl-tRNA(Sec).</text>
</comment>
<dbReference type="GO" id="GO:0005524">
    <property type="term" value="F:ATP binding"/>
    <property type="evidence" value="ECO:0007669"/>
    <property type="project" value="UniProtKB-UniRule"/>
</dbReference>
<dbReference type="Pfam" id="PF00587">
    <property type="entry name" value="tRNA-synt_2b"/>
    <property type="match status" value="1"/>
</dbReference>
<feature type="binding site" evidence="12 14">
    <location>
        <begin position="348"/>
        <end position="351"/>
    </location>
    <ligand>
        <name>ATP</name>
        <dbReference type="ChEBI" id="CHEBI:30616"/>
    </ligand>
</feature>
<dbReference type="PROSITE" id="PS50862">
    <property type="entry name" value="AA_TRNA_LIGASE_II"/>
    <property type="match status" value="1"/>
</dbReference>
<dbReference type="SUPFAM" id="SSF55681">
    <property type="entry name" value="Class II aaRS and biotin synthetases"/>
    <property type="match status" value="1"/>
</dbReference>
<organism evidence="17 18">
    <name type="scientific">Eiseniibacteriota bacterium</name>
    <dbReference type="NCBI Taxonomy" id="2212470"/>
    <lineage>
        <taxon>Bacteria</taxon>
        <taxon>Candidatus Eiseniibacteriota</taxon>
    </lineage>
</organism>
<feature type="binding site" evidence="13">
    <location>
        <position position="230"/>
    </location>
    <ligand>
        <name>L-serine</name>
        <dbReference type="ChEBI" id="CHEBI:33384"/>
    </ligand>
</feature>
<comment type="subunit">
    <text evidence="12">Homodimer. The tRNA molecule binds across the dimer.</text>
</comment>
<evidence type="ECO:0000313" key="18">
    <source>
        <dbReference type="Proteomes" id="UP000316609"/>
    </source>
</evidence>
<dbReference type="EC" id="6.1.1.11" evidence="12"/>
<evidence type="ECO:0000256" key="15">
    <source>
        <dbReference type="SAM" id="Coils"/>
    </source>
</evidence>
<gene>
    <name evidence="12 17" type="primary">serS</name>
    <name evidence="17" type="ORF">E6K78_02230</name>
</gene>
<reference evidence="17 18" key="1">
    <citation type="journal article" date="2019" name="Nat. Microbiol.">
        <title>Mediterranean grassland soil C-N compound turnover is dependent on rainfall and depth, and is mediated by genomically divergent microorganisms.</title>
        <authorList>
            <person name="Diamond S."/>
            <person name="Andeer P.F."/>
            <person name="Li Z."/>
            <person name="Crits-Christoph A."/>
            <person name="Burstein D."/>
            <person name="Anantharaman K."/>
            <person name="Lane K.R."/>
            <person name="Thomas B.C."/>
            <person name="Pan C."/>
            <person name="Northen T.R."/>
            <person name="Banfield J.F."/>
        </authorList>
    </citation>
    <scope>NUCLEOTIDE SEQUENCE [LARGE SCALE GENOMIC DNA]</scope>
    <source>
        <strain evidence="17">WS_8</strain>
    </source>
</reference>
<evidence type="ECO:0000256" key="3">
    <source>
        <dbReference type="ARBA" id="ARBA00010728"/>
    </source>
</evidence>
<evidence type="ECO:0000256" key="1">
    <source>
        <dbReference type="ARBA" id="ARBA00004496"/>
    </source>
</evidence>
<evidence type="ECO:0000256" key="6">
    <source>
        <dbReference type="ARBA" id="ARBA00022741"/>
    </source>
</evidence>
<evidence type="ECO:0000256" key="11">
    <source>
        <dbReference type="ARBA" id="ARBA00048823"/>
    </source>
</evidence>
<evidence type="ECO:0000313" key="17">
    <source>
        <dbReference type="EMBL" id="TMQ68165.1"/>
    </source>
</evidence>
<dbReference type="GO" id="GO:0016260">
    <property type="term" value="P:selenocysteine biosynthetic process"/>
    <property type="evidence" value="ECO:0007669"/>
    <property type="project" value="UniProtKB-UniRule"/>
</dbReference>
<feature type="binding site" evidence="13">
    <location>
        <position position="261"/>
    </location>
    <ligand>
        <name>L-serine</name>
        <dbReference type="ChEBI" id="CHEBI:33384"/>
    </ligand>
</feature>
<feature type="domain" description="Aminoacyl-transfer RNA synthetases class-II family profile" evidence="16">
    <location>
        <begin position="169"/>
        <end position="409"/>
    </location>
</feature>
<feature type="coiled-coil region" evidence="15">
    <location>
        <begin position="44"/>
        <end position="102"/>
    </location>
</feature>
<dbReference type="UniPathway" id="UPA00906">
    <property type="reaction ID" value="UER00895"/>
</dbReference>
<sequence>MHDLKFLRQNRERVEAGVALKGMAVDLARFYAIEERRLSVLHQTEELKARRNAASEEIARRKRAGENAAADIQAMRQVGDEIKSLDAELKRLEEESEALAAWIPNLPHASVPPGSGAEQNQVVHSFGEPRRFDFAPRPHWEIASGLKLLDFERAAKIAGSGFLLFTGRGARLERGLIQFMLDLHTRRHGYTEVAPPHVVRRAALFGTGQLPKLEDDMYLIGEDDLFLNPTAEVPVTNIYRDEILEPGMVPAYLTSYCASYRREAGTWGKDTRGMVRVHQFDKVELVKIVPPETSYDEHETLARDVSSVFEALELPYRVMLLCSGDLSFAAAKCYDFEVWSPGVEAWLECSSCSNFQDFQARRMGMRFRREPGAKAEHPHTLNASGVALPRTFAALLENHQTASGGVRIPAALRPYLDGLEEIAPEG</sequence>
<name>A0A538TX09_UNCEI</name>
<dbReference type="Gene3D" id="3.30.930.10">
    <property type="entry name" value="Bira Bifunctional Protein, Domain 2"/>
    <property type="match status" value="1"/>
</dbReference>
<dbReference type="InterPro" id="IPR006195">
    <property type="entry name" value="aa-tRNA-synth_II"/>
</dbReference>
<dbReference type="GO" id="GO:0006434">
    <property type="term" value="P:seryl-tRNA aminoacylation"/>
    <property type="evidence" value="ECO:0007669"/>
    <property type="project" value="UniProtKB-UniRule"/>
</dbReference>
<keyword evidence="6 12" id="KW-0547">Nucleotide-binding</keyword>
<evidence type="ECO:0000256" key="10">
    <source>
        <dbReference type="ARBA" id="ARBA00047929"/>
    </source>
</evidence>
<dbReference type="PIRSF" id="PIRSF001529">
    <property type="entry name" value="Ser-tRNA-synth_IIa"/>
    <property type="match status" value="1"/>
</dbReference>
<feature type="binding site" evidence="12 13">
    <location>
        <position position="284"/>
    </location>
    <ligand>
        <name>L-serine</name>
        <dbReference type="ChEBI" id="CHEBI:33384"/>
    </ligand>
</feature>
<feature type="binding site" evidence="14">
    <location>
        <begin position="277"/>
        <end position="280"/>
    </location>
    <ligand>
        <name>ATP</name>
        <dbReference type="ChEBI" id="CHEBI:30616"/>
    </ligand>
</feature>
<evidence type="ECO:0000256" key="8">
    <source>
        <dbReference type="ARBA" id="ARBA00022917"/>
    </source>
</evidence>
<comment type="catalytic activity">
    <reaction evidence="10 12">
        <text>tRNA(Sec) + L-serine + ATP = L-seryl-tRNA(Sec) + AMP + diphosphate + H(+)</text>
        <dbReference type="Rhea" id="RHEA:42580"/>
        <dbReference type="Rhea" id="RHEA-COMP:9742"/>
        <dbReference type="Rhea" id="RHEA-COMP:10128"/>
        <dbReference type="ChEBI" id="CHEBI:15378"/>
        <dbReference type="ChEBI" id="CHEBI:30616"/>
        <dbReference type="ChEBI" id="CHEBI:33019"/>
        <dbReference type="ChEBI" id="CHEBI:33384"/>
        <dbReference type="ChEBI" id="CHEBI:78442"/>
        <dbReference type="ChEBI" id="CHEBI:78533"/>
        <dbReference type="ChEBI" id="CHEBI:456215"/>
        <dbReference type="EC" id="6.1.1.11"/>
    </reaction>
</comment>
<dbReference type="InterPro" id="IPR002314">
    <property type="entry name" value="aa-tRNA-synt_IIb"/>
</dbReference>
<evidence type="ECO:0000256" key="4">
    <source>
        <dbReference type="ARBA" id="ARBA00022490"/>
    </source>
</evidence>
<protein>
    <recommendedName>
        <fullName evidence="12">Serine--tRNA ligase</fullName>
        <ecNumber evidence="12">6.1.1.11</ecNumber>
    </recommendedName>
    <alternativeName>
        <fullName evidence="12">Seryl-tRNA synthetase</fullName>
        <shortName evidence="12">SerRS</shortName>
    </alternativeName>
    <alternativeName>
        <fullName evidence="12">Seryl-tRNA(Ser/Sec) synthetase</fullName>
    </alternativeName>
</protein>
<dbReference type="GO" id="GO:0005737">
    <property type="term" value="C:cytoplasm"/>
    <property type="evidence" value="ECO:0007669"/>
    <property type="project" value="UniProtKB-SubCell"/>
</dbReference>
<keyword evidence="8 12" id="KW-0648">Protein biosynthesis</keyword>
<dbReference type="Proteomes" id="UP000316609">
    <property type="component" value="Unassembled WGS sequence"/>
</dbReference>
<comment type="pathway">
    <text evidence="2 12">Aminoacyl-tRNA biosynthesis; selenocysteinyl-tRNA(Sec) biosynthesis; L-seryl-tRNA(Sec) from L-serine and tRNA(Sec): step 1/1.</text>
</comment>
<dbReference type="CDD" id="cd00770">
    <property type="entry name" value="SerRS_core"/>
    <property type="match status" value="1"/>
</dbReference>
<feature type="binding site" evidence="12">
    <location>
        <begin position="230"/>
        <end position="232"/>
    </location>
    <ligand>
        <name>L-serine</name>
        <dbReference type="ChEBI" id="CHEBI:33384"/>
    </ligand>
</feature>
<dbReference type="Gene3D" id="1.10.287.40">
    <property type="entry name" value="Serine-tRNA synthetase, tRNA binding domain"/>
    <property type="match status" value="1"/>
</dbReference>
<evidence type="ECO:0000256" key="9">
    <source>
        <dbReference type="ARBA" id="ARBA00023146"/>
    </source>
</evidence>
<comment type="subcellular location">
    <subcellularLocation>
        <location evidence="1 12">Cytoplasm</location>
    </subcellularLocation>
</comment>
<dbReference type="InterPro" id="IPR033729">
    <property type="entry name" value="SerRS_core"/>
</dbReference>
<evidence type="ECO:0000259" key="16">
    <source>
        <dbReference type="PROSITE" id="PS50862"/>
    </source>
</evidence>
<dbReference type="InterPro" id="IPR045864">
    <property type="entry name" value="aa-tRNA-synth_II/BPL/LPL"/>
</dbReference>
<dbReference type="SUPFAM" id="SSF46589">
    <property type="entry name" value="tRNA-binding arm"/>
    <property type="match status" value="1"/>
</dbReference>
<comment type="domain">
    <text evidence="12">Consists of two distinct domains, a catalytic core and a N-terminal extension that is involved in tRNA binding.</text>
</comment>
<keyword evidence="9 12" id="KW-0030">Aminoacyl-tRNA synthetase</keyword>
<keyword evidence="4 12" id="KW-0963">Cytoplasm</keyword>
<evidence type="ECO:0000256" key="14">
    <source>
        <dbReference type="PIRSR" id="PIRSR001529-2"/>
    </source>
</evidence>
<accession>A0A538TX09</accession>
<comment type="catalytic activity">
    <reaction evidence="11 12">
        <text>tRNA(Ser) + L-serine + ATP = L-seryl-tRNA(Ser) + AMP + diphosphate + H(+)</text>
        <dbReference type="Rhea" id="RHEA:12292"/>
        <dbReference type="Rhea" id="RHEA-COMP:9669"/>
        <dbReference type="Rhea" id="RHEA-COMP:9703"/>
        <dbReference type="ChEBI" id="CHEBI:15378"/>
        <dbReference type="ChEBI" id="CHEBI:30616"/>
        <dbReference type="ChEBI" id="CHEBI:33019"/>
        <dbReference type="ChEBI" id="CHEBI:33384"/>
        <dbReference type="ChEBI" id="CHEBI:78442"/>
        <dbReference type="ChEBI" id="CHEBI:78533"/>
        <dbReference type="ChEBI" id="CHEBI:456215"/>
        <dbReference type="EC" id="6.1.1.11"/>
    </reaction>
</comment>
<dbReference type="InterPro" id="IPR002317">
    <property type="entry name" value="Ser-tRNA-ligase_type_1"/>
</dbReference>
<dbReference type="PANTHER" id="PTHR43697">
    <property type="entry name" value="SERYL-TRNA SYNTHETASE"/>
    <property type="match status" value="1"/>
</dbReference>
<keyword evidence="7 12" id="KW-0067">ATP-binding</keyword>
<keyword evidence="15" id="KW-0175">Coiled coil</keyword>
<proteinExistence type="inferred from homology"/>
<evidence type="ECO:0000256" key="13">
    <source>
        <dbReference type="PIRSR" id="PIRSR001529-1"/>
    </source>
</evidence>
<evidence type="ECO:0000256" key="5">
    <source>
        <dbReference type="ARBA" id="ARBA00022598"/>
    </source>
</evidence>
<feature type="binding site" evidence="12">
    <location>
        <position position="384"/>
    </location>
    <ligand>
        <name>L-serine</name>
        <dbReference type="ChEBI" id="CHEBI:33384"/>
    </ligand>
</feature>
<feature type="binding site" evidence="13">
    <location>
        <position position="382"/>
    </location>
    <ligand>
        <name>L-serine</name>
        <dbReference type="ChEBI" id="CHEBI:33384"/>
    </ligand>
</feature>